<gene>
    <name evidence="2" type="ORF">IPOD504_LOCUS6059</name>
</gene>
<feature type="non-terminal residue" evidence="2">
    <location>
        <position position="139"/>
    </location>
</feature>
<reference evidence="2" key="1">
    <citation type="submission" date="2022-03" db="EMBL/GenBank/DDBJ databases">
        <authorList>
            <person name="Martin H S."/>
        </authorList>
    </citation>
    <scope>NUCLEOTIDE SEQUENCE</scope>
</reference>
<evidence type="ECO:0000313" key="2">
    <source>
        <dbReference type="EMBL" id="CAH2048431.1"/>
    </source>
</evidence>
<dbReference type="EMBL" id="OW152830">
    <property type="protein sequence ID" value="CAH2048431.1"/>
    <property type="molecule type" value="Genomic_DNA"/>
</dbReference>
<proteinExistence type="predicted"/>
<keyword evidence="3" id="KW-1185">Reference proteome</keyword>
<feature type="region of interest" description="Disordered" evidence="1">
    <location>
        <begin position="10"/>
        <end position="69"/>
    </location>
</feature>
<name>A0ABN8I3Q0_9NEOP</name>
<accession>A0ABN8I3Q0</accession>
<organism evidence="2 3">
    <name type="scientific">Iphiclides podalirius</name>
    <name type="common">scarce swallowtail</name>
    <dbReference type="NCBI Taxonomy" id="110791"/>
    <lineage>
        <taxon>Eukaryota</taxon>
        <taxon>Metazoa</taxon>
        <taxon>Ecdysozoa</taxon>
        <taxon>Arthropoda</taxon>
        <taxon>Hexapoda</taxon>
        <taxon>Insecta</taxon>
        <taxon>Pterygota</taxon>
        <taxon>Neoptera</taxon>
        <taxon>Endopterygota</taxon>
        <taxon>Lepidoptera</taxon>
        <taxon>Glossata</taxon>
        <taxon>Ditrysia</taxon>
        <taxon>Papilionoidea</taxon>
        <taxon>Papilionidae</taxon>
        <taxon>Papilioninae</taxon>
        <taxon>Iphiclides</taxon>
    </lineage>
</organism>
<sequence>MDALVYGWLNSTLPPPSLQPPSSRLDGWNTKEVYPASEGRNKSKTAVGGGLHPSGGERPDAADDEQSGVADDIVYKYEVAKLPVMDSEQPFVSSRVGADWLGAVRTRRRDEASPGADNKGTQQVLPARVRGLGRVHTCF</sequence>
<protein>
    <submittedName>
        <fullName evidence="2">Uncharacterized protein</fullName>
    </submittedName>
</protein>
<evidence type="ECO:0000256" key="1">
    <source>
        <dbReference type="SAM" id="MobiDB-lite"/>
    </source>
</evidence>
<dbReference type="Proteomes" id="UP000837857">
    <property type="component" value="Chromosome 18"/>
</dbReference>
<evidence type="ECO:0000313" key="3">
    <source>
        <dbReference type="Proteomes" id="UP000837857"/>
    </source>
</evidence>